<dbReference type="EMBL" id="AY939844">
    <property type="protein sequence ID" value="AAX44515.1"/>
    <property type="molecule type" value="Genomic_DNA"/>
</dbReference>
<evidence type="ECO:0000313" key="1">
    <source>
        <dbReference type="EMBL" id="AAX44515.1"/>
    </source>
</evidence>
<dbReference type="Proteomes" id="UP000000991">
    <property type="component" value="Segment"/>
</dbReference>
<proteinExistence type="predicted"/>
<evidence type="ECO:0000313" key="4">
    <source>
        <dbReference type="Proteomes" id="UP000013923"/>
    </source>
</evidence>
<dbReference type="OrthoDB" id="11402at10239"/>
<reference evidence="2 4" key="2">
    <citation type="submission" date="2009-10" db="EMBL/GenBank/DDBJ databases">
        <title>The Genome Sequence of Prochlorococcus phage P-SSM2.</title>
        <authorList>
            <consortium name="The Broad Institute Genome Sequencing Platform"/>
            <person name="Henn M.R."/>
            <person name="Sullivan M.S."/>
            <person name="Osburne M.S."/>
            <person name="Levin J."/>
            <person name="Malboeuf C."/>
            <person name="Casali M."/>
            <person name="Russ C."/>
            <person name="Lennon N."/>
            <person name="Chapman S.B."/>
            <person name="Erlich R."/>
            <person name="Young S.K."/>
            <person name="Koehrsen M."/>
            <person name="Yandava C."/>
            <person name="Zeng Q."/>
            <person name="Alvarado L."/>
            <person name="Anderson S."/>
            <person name="Berlin A."/>
            <person name="Borenstein D."/>
            <person name="Chen Z."/>
            <person name="Engels R."/>
            <person name="Freedman E."/>
            <person name="Gellesch M."/>
            <person name="Goldberg J."/>
            <person name="Green L."/>
            <person name="Griggs A."/>
            <person name="Gujja S."/>
            <person name="Heilman E.R."/>
            <person name="Heiman D."/>
            <person name="Hepburn T."/>
            <person name="Howarth C."/>
            <person name="Jen D."/>
            <person name="Larson L."/>
            <person name="Lewis B."/>
            <person name="Mehta T."/>
            <person name="Park D."/>
            <person name="Pearson M."/>
            <person name="Richards J."/>
            <person name="Rizzolo K."/>
            <person name="Roberts A."/>
            <person name="Ryan E."/>
            <person name="Saif S."/>
            <person name="Shea T."/>
            <person name="Shenoy N."/>
            <person name="Sisk P."/>
            <person name="Stolte C."/>
            <person name="Sykes S."/>
            <person name="Walk T."/>
            <person name="White J."/>
            <person name="Yu Q."/>
            <person name="Coleman M.L."/>
            <person name="Huang K.H."/>
            <person name="Weigele P.R."/>
            <person name="DeFrancesco A.S."/>
            <person name="Kern S.E."/>
            <person name="Thompson L.R."/>
            <person name="Fu R."/>
            <person name="Hombeck B."/>
            <person name="Chisholm S.W."/>
            <person name="Haas B."/>
            <person name="Nusbaum C."/>
            <person name="Birren B."/>
        </authorList>
    </citation>
    <scope>NUCLEOTIDE SEQUENCE [LARGE SCALE GENOMIC DNA]</scope>
    <source>
        <strain evidence="2">P-SSM2</strain>
    </source>
</reference>
<protein>
    <submittedName>
        <fullName evidence="1">Head-proximal tip of tail tube tail completion + sheath stabilizer protein</fullName>
    </submittedName>
    <submittedName>
        <fullName evidence="2">Predicted protein</fullName>
    </submittedName>
</protein>
<reference evidence="1 3" key="1">
    <citation type="journal article" date="2005" name="PLoS Biol.">
        <title>Three Prochlorococcus cyanophage genomes: signature features and ecological interpretations.</title>
        <authorList>
            <person name="Sullivan M.B."/>
            <person name="Coleman M.L."/>
            <person name="Weigele P."/>
            <person name="Rohwer F."/>
            <person name="Chisholm S.W."/>
        </authorList>
    </citation>
    <scope>NUCLEOTIDE SEQUENCE</scope>
</reference>
<dbReference type="EMBL" id="GU071092">
    <property type="protein sequence ID" value="ACY76016.1"/>
    <property type="molecule type" value="Genomic_DNA"/>
</dbReference>
<organism evidence="1 3">
    <name type="scientific">Prochlorococcus phage P-SSM2</name>
    <dbReference type="NCBI Taxonomy" id="268746"/>
    <lineage>
        <taxon>Viruses</taxon>
        <taxon>Duplodnaviria</taxon>
        <taxon>Heunggongvirae</taxon>
        <taxon>Uroviricota</taxon>
        <taxon>Caudoviricetes</taxon>
        <taxon>Pantevenvirales</taxon>
        <taxon>Kyanoviridae</taxon>
        <taxon>Salacisavirus</taxon>
        <taxon>Salacisavirus pssm2</taxon>
    </lineage>
</organism>
<organismHost>
    <name type="scientific">Prochlorococcus</name>
    <dbReference type="NCBI Taxonomy" id="1218"/>
</organismHost>
<evidence type="ECO:0000313" key="2">
    <source>
        <dbReference type="EMBL" id="ACY76016.1"/>
    </source>
</evidence>
<accession>Q58ML7</accession>
<dbReference type="Proteomes" id="UP000013923">
    <property type="component" value="Genome"/>
</dbReference>
<gene>
    <name evidence="1" type="primary">gp3</name>
    <name evidence="2" type="ORF">PCMG_00140</name>
    <name evidence="1" type="ORF">PSSM2_137</name>
</gene>
<keyword evidence="3" id="KW-1185">Reference proteome</keyword>
<evidence type="ECO:0000313" key="3">
    <source>
        <dbReference type="Proteomes" id="UP000000991"/>
    </source>
</evidence>
<reference evidence="1 3" key="3">
    <citation type="journal article" date="2010" name="Environ. Microbiol.">
        <title>Genomic analysis of oceanic cyanobacterial myoviruses compared with T4-like myoviruses from diverse hosts and environments.</title>
        <authorList>
            <person name="Sullivan M.B."/>
            <person name="Huang K.H."/>
            <person name="Ignacio-Espinoza J.C."/>
            <person name="Berlin A.M."/>
            <person name="Kelly L."/>
            <person name="Weigele P.R."/>
            <person name="DeFrancesco A.S."/>
            <person name="Kern S.E."/>
            <person name="Thompson L.R."/>
            <person name="Young S."/>
            <person name="Yandava C."/>
            <person name="Fu R."/>
            <person name="Krastins B."/>
            <person name="Chase M."/>
            <person name="Sarracino D."/>
            <person name="Osburne M.S."/>
            <person name="Henn M.R."/>
            <person name="Chisholm S.W."/>
        </authorList>
    </citation>
    <scope>NUCLEOTIDE SEQUENCE [LARGE SCALE GENOMIC DNA]</scope>
</reference>
<dbReference type="GeneID" id="3294436"/>
<name>Q58ML7_BPPRM</name>
<sequence length="177" mass="20095">MSGPFASQIQNRNYLSGIGFKFNLGKYPKVDFFSNSARIPELSLAVATQPSYLKDIDIPGEKLTYGDFTLRFLVDEDMENYMSVYNWLNGLGFPESAKDFKDLTTDKTGIRDMKEQFCDGTLRILNSNLREVAKVKFKDLFPISLTSLDFDATSSDVQYLTAEASFKYTIYELTSSK</sequence>
<dbReference type="RefSeq" id="YP_214369.1">
    <property type="nucleotide sequence ID" value="NC_006883.2"/>
</dbReference>
<dbReference type="KEGG" id="vg:3294436"/>